<proteinExistence type="predicted"/>
<evidence type="ECO:0008006" key="5">
    <source>
        <dbReference type="Google" id="ProtNLM"/>
    </source>
</evidence>
<comment type="caution">
    <text evidence="3">The sequence shown here is derived from an EMBL/GenBank/DDBJ whole genome shotgun (WGS) entry which is preliminary data.</text>
</comment>
<protein>
    <recommendedName>
        <fullName evidence="5">DUF4148 domain-containing protein</fullName>
    </recommendedName>
</protein>
<feature type="compositionally biased region" description="Basic and acidic residues" evidence="1">
    <location>
        <begin position="110"/>
        <end position="121"/>
    </location>
</feature>
<evidence type="ECO:0000313" key="3">
    <source>
        <dbReference type="EMBL" id="POZ80148.1"/>
    </source>
</evidence>
<feature type="region of interest" description="Disordered" evidence="1">
    <location>
        <begin position="110"/>
        <end position="129"/>
    </location>
</feature>
<evidence type="ECO:0000256" key="2">
    <source>
        <dbReference type="SAM" id="SignalP"/>
    </source>
</evidence>
<evidence type="ECO:0000313" key="4">
    <source>
        <dbReference type="Proteomes" id="UP000238655"/>
    </source>
</evidence>
<name>A0A2S5DM34_9BURK</name>
<sequence length="129" mass="13393">MNVRLTVILAALAVAIAPVCAQASIFVTQPVDQGRSTGMFPSRVVKPIGPQANVPVQAPSAPSSAADSSVYPAASMPGLNTADLNRGAGESDDAYMNRMKSIADKAAADLNRVSRESEARMRALAQPAR</sequence>
<feature type="signal peptide" evidence="2">
    <location>
        <begin position="1"/>
        <end position="23"/>
    </location>
</feature>
<gene>
    <name evidence="3" type="ORF">C3743_39905</name>
</gene>
<organism evidence="3 4">
    <name type="scientific">Burkholderia contaminans</name>
    <dbReference type="NCBI Taxonomy" id="488447"/>
    <lineage>
        <taxon>Bacteria</taxon>
        <taxon>Pseudomonadati</taxon>
        <taxon>Pseudomonadota</taxon>
        <taxon>Betaproteobacteria</taxon>
        <taxon>Burkholderiales</taxon>
        <taxon>Burkholderiaceae</taxon>
        <taxon>Burkholderia</taxon>
        <taxon>Burkholderia cepacia complex</taxon>
    </lineage>
</organism>
<feature type="region of interest" description="Disordered" evidence="1">
    <location>
        <begin position="50"/>
        <end position="72"/>
    </location>
</feature>
<dbReference type="RefSeq" id="WP_105749987.1">
    <property type="nucleotide sequence ID" value="NZ_PQVP01000006.1"/>
</dbReference>
<accession>A0A2S5DM34</accession>
<keyword evidence="2" id="KW-0732">Signal</keyword>
<dbReference type="AlphaFoldDB" id="A0A2S5DM34"/>
<reference evidence="3 4" key="1">
    <citation type="submission" date="2018-01" db="EMBL/GenBank/DDBJ databases">
        <title>Successful Treatment of Persistent Burkholderia cepacia Bacteremia with Ceftazidime-Avibactam.</title>
        <authorList>
            <person name="Tamma P."/>
            <person name="Fan Y."/>
            <person name="Bergman Y."/>
            <person name="Sick-Samuels A."/>
            <person name="Hsu A."/>
            <person name="Timp W."/>
            <person name="Simner P."/>
        </authorList>
    </citation>
    <scope>NUCLEOTIDE SEQUENCE [LARGE SCALE GENOMIC DNA]</scope>
    <source>
        <strain evidence="3 4">170816</strain>
    </source>
</reference>
<dbReference type="EMBL" id="PQVP01000006">
    <property type="protein sequence ID" value="POZ80148.1"/>
    <property type="molecule type" value="Genomic_DNA"/>
</dbReference>
<evidence type="ECO:0000256" key="1">
    <source>
        <dbReference type="SAM" id="MobiDB-lite"/>
    </source>
</evidence>
<dbReference type="Proteomes" id="UP000238655">
    <property type="component" value="Unassembled WGS sequence"/>
</dbReference>
<feature type="chain" id="PRO_5015528453" description="DUF4148 domain-containing protein" evidence="2">
    <location>
        <begin position="24"/>
        <end position="129"/>
    </location>
</feature>